<accession>A0AAW0IX17</accession>
<dbReference type="Proteomes" id="UP000237347">
    <property type="component" value="Unassembled WGS sequence"/>
</dbReference>
<evidence type="ECO:0000313" key="1">
    <source>
        <dbReference type="EMBL" id="KAK7818949.1"/>
    </source>
</evidence>
<gene>
    <name evidence="1" type="primary">SSL5_3</name>
    <name evidence="1" type="ORF">CFP56_040861</name>
</gene>
<reference evidence="1 2" key="1">
    <citation type="journal article" date="2018" name="Sci. Data">
        <title>The draft genome sequence of cork oak.</title>
        <authorList>
            <person name="Ramos A.M."/>
            <person name="Usie A."/>
            <person name="Barbosa P."/>
            <person name="Barros P.M."/>
            <person name="Capote T."/>
            <person name="Chaves I."/>
            <person name="Simoes F."/>
            <person name="Abreu I."/>
            <person name="Carrasquinho I."/>
            <person name="Faro C."/>
            <person name="Guimaraes J.B."/>
            <person name="Mendonca D."/>
            <person name="Nobrega F."/>
            <person name="Rodrigues L."/>
            <person name="Saibo N.J.M."/>
            <person name="Varela M.C."/>
            <person name="Egas C."/>
            <person name="Matos J."/>
            <person name="Miguel C.M."/>
            <person name="Oliveira M.M."/>
            <person name="Ricardo C.P."/>
            <person name="Goncalves S."/>
        </authorList>
    </citation>
    <scope>NUCLEOTIDE SEQUENCE [LARGE SCALE GENOMIC DNA]</scope>
    <source>
        <strain evidence="2">cv. HL8</strain>
    </source>
</reference>
<dbReference type="EMBL" id="PKMF04000805">
    <property type="protein sequence ID" value="KAK7818949.1"/>
    <property type="molecule type" value="Genomic_DNA"/>
</dbReference>
<name>A0AAW0IX17_QUESU</name>
<keyword evidence="2" id="KW-1185">Reference proteome</keyword>
<proteinExistence type="predicted"/>
<sequence length="143" mass="16062">MIQQQKPKVLVRDLYVANGEGVENITYRQEKEEHADNIRYDGGPILDWIVNVTYTSMGYSIQIPLHPKDSTDHGEVHRKTTMEKNGGVLAIDLAGNPIAHYYDPGLALVTSAMKIGNHLYIGSFCYPYILRLNLKQYPAQAAT</sequence>
<protein>
    <submittedName>
        <fullName evidence="1">Protein strictosidine synthase-like 5</fullName>
    </submittedName>
</protein>
<comment type="caution">
    <text evidence="1">The sequence shown here is derived from an EMBL/GenBank/DDBJ whole genome shotgun (WGS) entry which is preliminary data.</text>
</comment>
<evidence type="ECO:0000313" key="2">
    <source>
        <dbReference type="Proteomes" id="UP000237347"/>
    </source>
</evidence>
<dbReference type="AlphaFoldDB" id="A0AAW0IX17"/>
<organism evidence="1 2">
    <name type="scientific">Quercus suber</name>
    <name type="common">Cork oak</name>
    <dbReference type="NCBI Taxonomy" id="58331"/>
    <lineage>
        <taxon>Eukaryota</taxon>
        <taxon>Viridiplantae</taxon>
        <taxon>Streptophyta</taxon>
        <taxon>Embryophyta</taxon>
        <taxon>Tracheophyta</taxon>
        <taxon>Spermatophyta</taxon>
        <taxon>Magnoliopsida</taxon>
        <taxon>eudicotyledons</taxon>
        <taxon>Gunneridae</taxon>
        <taxon>Pentapetalae</taxon>
        <taxon>rosids</taxon>
        <taxon>fabids</taxon>
        <taxon>Fagales</taxon>
        <taxon>Fagaceae</taxon>
        <taxon>Quercus</taxon>
    </lineage>
</organism>